<comment type="caution">
    <text evidence="7">The sequence shown here is derived from an EMBL/GenBank/DDBJ whole genome shotgun (WGS) entry which is preliminary data.</text>
</comment>
<evidence type="ECO:0000313" key="7">
    <source>
        <dbReference type="EMBL" id="KAB1642180.1"/>
    </source>
</evidence>
<dbReference type="Pfam" id="PF06081">
    <property type="entry name" value="ArAE_1"/>
    <property type="match status" value="1"/>
</dbReference>
<dbReference type="Proteomes" id="UP000433493">
    <property type="component" value="Unassembled WGS sequence"/>
</dbReference>
<feature type="transmembrane region" description="Helical" evidence="6">
    <location>
        <begin position="38"/>
        <end position="56"/>
    </location>
</feature>
<keyword evidence="3 6" id="KW-0812">Transmembrane</keyword>
<proteinExistence type="predicted"/>
<dbReference type="PANTHER" id="PTHR30509">
    <property type="entry name" value="P-HYDROXYBENZOIC ACID EFFLUX PUMP SUBUNIT-RELATED"/>
    <property type="match status" value="1"/>
</dbReference>
<keyword evidence="5 6" id="KW-0472">Membrane</keyword>
<evidence type="ECO:0000256" key="1">
    <source>
        <dbReference type="ARBA" id="ARBA00004651"/>
    </source>
</evidence>
<evidence type="ECO:0000256" key="3">
    <source>
        <dbReference type="ARBA" id="ARBA00022692"/>
    </source>
</evidence>
<keyword evidence="4 6" id="KW-1133">Transmembrane helix</keyword>
<feature type="transmembrane region" description="Helical" evidence="6">
    <location>
        <begin position="68"/>
        <end position="84"/>
    </location>
</feature>
<feature type="transmembrane region" description="Helical" evidence="6">
    <location>
        <begin position="12"/>
        <end position="32"/>
    </location>
</feature>
<dbReference type="AlphaFoldDB" id="A0A7J5B9D3"/>
<evidence type="ECO:0000256" key="6">
    <source>
        <dbReference type="SAM" id="Phobius"/>
    </source>
</evidence>
<gene>
    <name evidence="7" type="ORF">F8O05_10160</name>
</gene>
<dbReference type="EMBL" id="WBKB01000006">
    <property type="protein sequence ID" value="KAB1642180.1"/>
    <property type="molecule type" value="Genomic_DNA"/>
</dbReference>
<protein>
    <submittedName>
        <fullName evidence="7">FUSC family protein</fullName>
    </submittedName>
</protein>
<evidence type="ECO:0000313" key="8">
    <source>
        <dbReference type="Proteomes" id="UP000433493"/>
    </source>
</evidence>
<keyword evidence="8" id="KW-1185">Reference proteome</keyword>
<keyword evidence="2" id="KW-1003">Cell membrane</keyword>
<dbReference type="InterPro" id="IPR010343">
    <property type="entry name" value="ArAE_1"/>
</dbReference>
<sequence length="346" mass="37222">MKITSALRAAKRAPVLQVAKTGVAIALSWFLAGLLLQVEMPIFAAIATLLVVAPSVNQSLMKGVERSLGVVLGVVIAIIGTFVLGTETWAVMIAILVAMGVAWLVRASPGVTNQMVISAMLVIALGQGSFDYSLLRIVETVIGALVGIGVNMLIVPPVLVGPAREKMADLGSETAATMVRLADALVATHTPGQLQGLMIEARLLRPMRDAAAKAIEDGYESLMLNPRRSKHRAELEEMKRVLDEVLSPIGTQVLGMTRAYFDHYTDSLAEEPAAHDIADQLDRAAHDVRLVVHEADINPEPMTSMIPALTEPLELRPPRGGNWILIGALMEDLRRIRMGLVKDEAD</sequence>
<evidence type="ECO:0000256" key="2">
    <source>
        <dbReference type="ARBA" id="ARBA00022475"/>
    </source>
</evidence>
<reference evidence="7 8" key="1">
    <citation type="submission" date="2019-09" db="EMBL/GenBank/DDBJ databases">
        <title>Phylogeny of genus Pseudoclavibacter and closely related genus.</title>
        <authorList>
            <person name="Li Y."/>
        </authorList>
    </citation>
    <scope>NUCLEOTIDE SEQUENCE [LARGE SCALE GENOMIC DNA]</scope>
    <source>
        <strain evidence="7 8">KCTC 13959</strain>
    </source>
</reference>
<evidence type="ECO:0000256" key="5">
    <source>
        <dbReference type="ARBA" id="ARBA00023136"/>
    </source>
</evidence>
<comment type="subcellular location">
    <subcellularLocation>
        <location evidence="1">Cell membrane</location>
        <topology evidence="1">Multi-pass membrane protein</topology>
    </subcellularLocation>
</comment>
<organism evidence="7 8">
    <name type="scientific">Gulosibacter chungangensis</name>
    <dbReference type="NCBI Taxonomy" id="979746"/>
    <lineage>
        <taxon>Bacteria</taxon>
        <taxon>Bacillati</taxon>
        <taxon>Actinomycetota</taxon>
        <taxon>Actinomycetes</taxon>
        <taxon>Micrococcales</taxon>
        <taxon>Microbacteriaceae</taxon>
        <taxon>Gulosibacter</taxon>
    </lineage>
</organism>
<dbReference type="GO" id="GO:0005886">
    <property type="term" value="C:plasma membrane"/>
    <property type="evidence" value="ECO:0007669"/>
    <property type="project" value="UniProtKB-SubCell"/>
</dbReference>
<feature type="transmembrane region" description="Helical" evidence="6">
    <location>
        <begin position="141"/>
        <end position="160"/>
    </location>
</feature>
<evidence type="ECO:0000256" key="4">
    <source>
        <dbReference type="ARBA" id="ARBA00022989"/>
    </source>
</evidence>
<accession>A0A7J5B9D3</accession>
<name>A0A7J5B9D3_9MICO</name>
<dbReference type="PANTHER" id="PTHR30509:SF9">
    <property type="entry name" value="MULTIDRUG RESISTANCE PROTEIN MDTO"/>
    <property type="match status" value="1"/>
</dbReference>
<dbReference type="OrthoDB" id="5176502at2"/>
<feature type="transmembrane region" description="Helical" evidence="6">
    <location>
        <begin position="90"/>
        <end position="108"/>
    </location>
</feature>
<dbReference type="RefSeq" id="WP_158052635.1">
    <property type="nucleotide sequence ID" value="NZ_WBKB01000006.1"/>
</dbReference>